<gene>
    <name evidence="1" type="ORF">D7M11_09305</name>
</gene>
<reference evidence="1 2" key="1">
    <citation type="journal article" date="2007" name="Int. J. Syst. Evol. Microbiol.">
        <title>Paenibacillus ginsengarvi sp. nov., isolated from soil from ginseng cultivation.</title>
        <authorList>
            <person name="Yoon M.H."/>
            <person name="Ten L.N."/>
            <person name="Im W.T."/>
        </authorList>
    </citation>
    <scope>NUCLEOTIDE SEQUENCE [LARGE SCALE GENOMIC DNA]</scope>
    <source>
        <strain evidence="1 2">KCTC 13059</strain>
    </source>
</reference>
<accession>A0A3B0CJ99</accession>
<dbReference type="Proteomes" id="UP000282311">
    <property type="component" value="Unassembled WGS sequence"/>
</dbReference>
<dbReference type="InterPro" id="IPR026838">
    <property type="entry name" value="YheC/D"/>
</dbReference>
<proteinExistence type="predicted"/>
<dbReference type="EMBL" id="RBAH01000005">
    <property type="protein sequence ID" value="RKN85272.1"/>
    <property type="molecule type" value="Genomic_DNA"/>
</dbReference>
<organism evidence="1 2">
    <name type="scientific">Paenibacillus ginsengarvi</name>
    <dbReference type="NCBI Taxonomy" id="400777"/>
    <lineage>
        <taxon>Bacteria</taxon>
        <taxon>Bacillati</taxon>
        <taxon>Bacillota</taxon>
        <taxon>Bacilli</taxon>
        <taxon>Bacillales</taxon>
        <taxon>Paenibacillaceae</taxon>
        <taxon>Paenibacillus</taxon>
    </lineage>
</organism>
<name>A0A3B0CJ99_9BACL</name>
<protein>
    <submittedName>
        <fullName evidence="1">YheC/YheD family protein</fullName>
    </submittedName>
</protein>
<dbReference type="Pfam" id="PF14398">
    <property type="entry name" value="ATPgrasp_YheCD"/>
    <property type="match status" value="1"/>
</dbReference>
<evidence type="ECO:0000313" key="1">
    <source>
        <dbReference type="EMBL" id="RKN85272.1"/>
    </source>
</evidence>
<evidence type="ECO:0000313" key="2">
    <source>
        <dbReference type="Proteomes" id="UP000282311"/>
    </source>
</evidence>
<sequence length="418" mass="47051">MPCPASFRNQHRKATLVYGNKWGDYTPGGAAPVNNSPYALVHTGALRYAYGIREVEKTVMDKRYIGILVNDSWYRRIPSGRTYHESLPCYEKAGKLHGVTPCFFRLKDIKPGQPFVHAYVKSEIGYKRCLIPVPSVIHNRTLYTNKQPKAAIRRLAEDGKRIFNEWNRYGKGYIHERLMEEPSLRPHLPVTRPATPAAIRDMMGDYSKLILKPNSSSIGLGIMKLEEAANGVWLLHGAAKNGRKIAFRPPDIPAIVRRKLRSRPYLVQQLLPLATYCGRPFDLRVSVQRNETGDWQVTGIAAKVAKPGAFRTNVAQGGVVYSLDKVLGPYPELNPEQVRAAIGDFSLRVACQLSRHLPRLADIGLDVGLTEHGFPMFIECNGRDLRYSFQQGNMLDAFQQIYSNPVGFAKYLLESGDR</sequence>
<keyword evidence="2" id="KW-1185">Reference proteome</keyword>
<comment type="caution">
    <text evidence="1">The sequence shown here is derived from an EMBL/GenBank/DDBJ whole genome shotgun (WGS) entry which is preliminary data.</text>
</comment>
<dbReference type="SUPFAM" id="SSF56059">
    <property type="entry name" value="Glutathione synthetase ATP-binding domain-like"/>
    <property type="match status" value="1"/>
</dbReference>
<dbReference type="AlphaFoldDB" id="A0A3B0CJ99"/>